<dbReference type="Pfam" id="PF14595">
    <property type="entry name" value="Thioredoxin_9"/>
    <property type="match status" value="1"/>
</dbReference>
<organism evidence="1 2">
    <name type="scientific">Soonwooa buanensis</name>
    <dbReference type="NCBI Taxonomy" id="619805"/>
    <lineage>
        <taxon>Bacteria</taxon>
        <taxon>Pseudomonadati</taxon>
        <taxon>Bacteroidota</taxon>
        <taxon>Flavobacteriia</taxon>
        <taxon>Flavobacteriales</taxon>
        <taxon>Weeksellaceae</taxon>
        <taxon>Chryseobacterium group</taxon>
        <taxon>Soonwooa</taxon>
    </lineage>
</organism>
<evidence type="ECO:0000313" key="2">
    <source>
        <dbReference type="Proteomes" id="UP000191112"/>
    </source>
</evidence>
<dbReference type="STRING" id="619805.SAMN05660477_02918"/>
<accession>A0A1T5GKL2</accession>
<keyword evidence="2" id="KW-1185">Reference proteome</keyword>
<dbReference type="SUPFAM" id="SSF52833">
    <property type="entry name" value="Thioredoxin-like"/>
    <property type="match status" value="1"/>
</dbReference>
<dbReference type="EMBL" id="FUYZ01000013">
    <property type="protein sequence ID" value="SKC08887.1"/>
    <property type="molecule type" value="Genomic_DNA"/>
</dbReference>
<dbReference type="OrthoDB" id="6120799at2"/>
<dbReference type="InterPro" id="IPR036249">
    <property type="entry name" value="Thioredoxin-like_sf"/>
</dbReference>
<reference evidence="1 2" key="1">
    <citation type="submission" date="2017-02" db="EMBL/GenBank/DDBJ databases">
        <authorList>
            <person name="Peterson S.W."/>
        </authorList>
    </citation>
    <scope>NUCLEOTIDE SEQUENCE [LARGE SCALE GENOMIC DNA]</scope>
    <source>
        <strain evidence="1 2">DSM 22323</strain>
    </source>
</reference>
<protein>
    <submittedName>
        <fullName evidence="1">Thioredoxin</fullName>
    </submittedName>
</protein>
<dbReference type="Gene3D" id="3.40.30.10">
    <property type="entry name" value="Glutaredoxin"/>
    <property type="match status" value="1"/>
</dbReference>
<name>A0A1T5GKL2_9FLAO</name>
<sequence length="188" mass="22141">MEIKKYWDNAVDYNEYLREAGERLGNPKDEQEAEFGEYYRLGIQRMNRMFEKYTPSEEDVATLAKKNFRGKILIISEAWCGDASQVIPVVVKFFEQFDVRITYRDQEPSLIDSFLTDGGKSIPIVIFLDENLNYINHWGPRPKHGKELLEKYKANPETMSKDDFYVELQTYYAKNRGKDTVEELLQLI</sequence>
<evidence type="ECO:0000313" key="1">
    <source>
        <dbReference type="EMBL" id="SKC08887.1"/>
    </source>
</evidence>
<dbReference type="Proteomes" id="UP000191112">
    <property type="component" value="Unassembled WGS sequence"/>
</dbReference>
<dbReference type="RefSeq" id="WP_079668136.1">
    <property type="nucleotide sequence ID" value="NZ_FUYZ01000013.1"/>
</dbReference>
<gene>
    <name evidence="1" type="ORF">SAMN05660477_02918</name>
</gene>
<dbReference type="AlphaFoldDB" id="A0A1T5GKL2"/>
<proteinExistence type="predicted"/>